<comment type="function">
    <text evidence="7">Dual specificity phosphatase able to dephosphorylate phosphotyrosine, phosphoserine and phosphothreonine residues, with a preference for phosphotyrosine as a substrate.</text>
</comment>
<evidence type="ECO:0000313" key="10">
    <source>
        <dbReference type="EMBL" id="KAK9497060.1"/>
    </source>
</evidence>
<protein>
    <recommendedName>
        <fullName evidence="7">Dual specificity protein phosphatase</fullName>
        <ecNumber evidence="7">3.1.3.16</ecNumber>
        <ecNumber evidence="7">3.1.3.48</ecNumber>
    </recommendedName>
</protein>
<sequence length="197" mass="21844">MADCEQIEGVYIARRAELIKKVLCEIRAKDKVYSAAHGCNPEPDEVYPGIFIGDEASARDRQLLRQLGITHIVNAATGRGYGMVNTNASYYADLGIKFLGIELSDLSVSDASIYFFSTAEFIDEALKQGGKVLVHCLMGISRSSTLVLAFLMIKRNMSAIDAVTKVRSQRNVHPNEGFITQLASLDLSLEKNRYQYQ</sequence>
<comment type="catalytic activity">
    <reaction evidence="7">
        <text>O-phospho-L-tyrosyl-[protein] + H2O = L-tyrosyl-[protein] + phosphate</text>
        <dbReference type="Rhea" id="RHEA:10684"/>
        <dbReference type="Rhea" id="RHEA-COMP:10136"/>
        <dbReference type="Rhea" id="RHEA-COMP:20101"/>
        <dbReference type="ChEBI" id="CHEBI:15377"/>
        <dbReference type="ChEBI" id="CHEBI:43474"/>
        <dbReference type="ChEBI" id="CHEBI:46858"/>
        <dbReference type="ChEBI" id="CHEBI:61978"/>
        <dbReference type="EC" id="3.1.3.48"/>
    </reaction>
</comment>
<dbReference type="InterPro" id="IPR016130">
    <property type="entry name" value="Tyr_Pase_AS"/>
</dbReference>
<evidence type="ECO:0000256" key="7">
    <source>
        <dbReference type="RuleBase" id="RU366038"/>
    </source>
</evidence>
<evidence type="ECO:0000259" key="8">
    <source>
        <dbReference type="PROSITE" id="PS50054"/>
    </source>
</evidence>
<comment type="similarity">
    <text evidence="1 7">Belongs to the protein-tyrosine phosphatase family. Non-receptor class dual specificity subfamily.</text>
</comment>
<dbReference type="PROSITE" id="PS50056">
    <property type="entry name" value="TYR_PHOSPHATASE_2"/>
    <property type="match status" value="1"/>
</dbReference>
<feature type="domain" description="Tyrosine-protein phosphatase" evidence="8">
    <location>
        <begin position="42"/>
        <end position="191"/>
    </location>
</feature>
<dbReference type="GO" id="GO:0004725">
    <property type="term" value="F:protein tyrosine phosphatase activity"/>
    <property type="evidence" value="ECO:0007669"/>
    <property type="project" value="UniProtKB-EC"/>
</dbReference>
<reference evidence="10 11" key="1">
    <citation type="submission" date="2022-12" db="EMBL/GenBank/DDBJ databases">
        <title>Chromosome-level genome assembly of true bugs.</title>
        <authorList>
            <person name="Ma L."/>
            <person name="Li H."/>
        </authorList>
    </citation>
    <scope>NUCLEOTIDE SEQUENCE [LARGE SCALE GENOMIC DNA]</scope>
    <source>
        <strain evidence="10">Lab_2022b</strain>
    </source>
</reference>
<dbReference type="GO" id="GO:0008138">
    <property type="term" value="F:protein tyrosine/serine/threonine phosphatase activity"/>
    <property type="evidence" value="ECO:0007669"/>
    <property type="project" value="UniProtKB-UniRule"/>
</dbReference>
<evidence type="ECO:0000313" key="11">
    <source>
        <dbReference type="Proteomes" id="UP001461498"/>
    </source>
</evidence>
<dbReference type="InterPro" id="IPR020422">
    <property type="entry name" value="TYR_PHOSPHATASE_DUAL_dom"/>
</dbReference>
<gene>
    <name evidence="10" type="ORF">O3M35_004441</name>
</gene>
<accession>A0AAW1CGM4</accession>
<keyword evidence="2 7" id="KW-0378">Hydrolase</keyword>
<dbReference type="Pfam" id="PF00782">
    <property type="entry name" value="DSPc"/>
    <property type="match status" value="1"/>
</dbReference>
<dbReference type="AlphaFoldDB" id="A0AAW1CGM4"/>
<dbReference type="InterPro" id="IPR029021">
    <property type="entry name" value="Prot-tyrosine_phosphatase-like"/>
</dbReference>
<dbReference type="PROSITE" id="PS00383">
    <property type="entry name" value="TYR_PHOSPHATASE_1"/>
    <property type="match status" value="1"/>
</dbReference>
<name>A0AAW1CGM4_9HEMI</name>
<dbReference type="EC" id="3.1.3.16" evidence="7"/>
<dbReference type="PANTHER" id="PTHR45682:SF5">
    <property type="entry name" value="DUAL SPECIFICITY PROTEIN PHOSPHATASE"/>
    <property type="match status" value="1"/>
</dbReference>
<dbReference type="PANTHER" id="PTHR45682">
    <property type="entry name" value="AGAP008228-PA"/>
    <property type="match status" value="1"/>
</dbReference>
<proteinExistence type="inferred from homology"/>
<dbReference type="GO" id="GO:0004722">
    <property type="term" value="F:protein serine/threonine phosphatase activity"/>
    <property type="evidence" value="ECO:0007669"/>
    <property type="project" value="UniProtKB-EC"/>
</dbReference>
<comment type="caution">
    <text evidence="10">The sequence shown here is derived from an EMBL/GenBank/DDBJ whole genome shotgun (WGS) entry which is preliminary data.</text>
</comment>
<evidence type="ECO:0000259" key="9">
    <source>
        <dbReference type="PROSITE" id="PS50056"/>
    </source>
</evidence>
<evidence type="ECO:0000256" key="4">
    <source>
        <dbReference type="ARBA" id="ARBA00047761"/>
    </source>
</evidence>
<dbReference type="InterPro" id="IPR020405">
    <property type="entry name" value="Atypical_DUSP_subfamA"/>
</dbReference>
<evidence type="ECO:0000256" key="6">
    <source>
        <dbReference type="PIRSR" id="PIRSR620405-1"/>
    </source>
</evidence>
<dbReference type="GO" id="GO:0043409">
    <property type="term" value="P:negative regulation of MAPK cascade"/>
    <property type="evidence" value="ECO:0007669"/>
    <property type="project" value="TreeGrafter"/>
</dbReference>
<dbReference type="InterPro" id="IPR000340">
    <property type="entry name" value="Dual-sp_phosphatase_cat-dom"/>
</dbReference>
<dbReference type="SUPFAM" id="SSF52799">
    <property type="entry name" value="(Phosphotyrosine protein) phosphatases II"/>
    <property type="match status" value="1"/>
</dbReference>
<keyword evidence="3 7" id="KW-0904">Protein phosphatase</keyword>
<comment type="catalytic activity">
    <reaction evidence="5 7">
        <text>O-phospho-L-threonyl-[protein] + H2O = L-threonyl-[protein] + phosphate</text>
        <dbReference type="Rhea" id="RHEA:47004"/>
        <dbReference type="Rhea" id="RHEA-COMP:11060"/>
        <dbReference type="Rhea" id="RHEA-COMP:11605"/>
        <dbReference type="ChEBI" id="CHEBI:15377"/>
        <dbReference type="ChEBI" id="CHEBI:30013"/>
        <dbReference type="ChEBI" id="CHEBI:43474"/>
        <dbReference type="ChEBI" id="CHEBI:61977"/>
        <dbReference type="EC" id="3.1.3.16"/>
    </reaction>
</comment>
<feature type="active site" description="Phosphocysteine intermediate" evidence="6">
    <location>
        <position position="136"/>
    </location>
</feature>
<feature type="domain" description="Tyrosine specific protein phosphatases" evidence="9">
    <location>
        <begin position="113"/>
        <end position="170"/>
    </location>
</feature>
<dbReference type="EC" id="3.1.3.48" evidence="7"/>
<dbReference type="GO" id="GO:0033549">
    <property type="term" value="F:MAP kinase phosphatase activity"/>
    <property type="evidence" value="ECO:0007669"/>
    <property type="project" value="TreeGrafter"/>
</dbReference>
<organism evidence="10 11">
    <name type="scientific">Rhynocoris fuscipes</name>
    <dbReference type="NCBI Taxonomy" id="488301"/>
    <lineage>
        <taxon>Eukaryota</taxon>
        <taxon>Metazoa</taxon>
        <taxon>Ecdysozoa</taxon>
        <taxon>Arthropoda</taxon>
        <taxon>Hexapoda</taxon>
        <taxon>Insecta</taxon>
        <taxon>Pterygota</taxon>
        <taxon>Neoptera</taxon>
        <taxon>Paraneoptera</taxon>
        <taxon>Hemiptera</taxon>
        <taxon>Heteroptera</taxon>
        <taxon>Panheteroptera</taxon>
        <taxon>Cimicomorpha</taxon>
        <taxon>Reduviidae</taxon>
        <taxon>Harpactorinae</taxon>
        <taxon>Harpactorini</taxon>
        <taxon>Rhynocoris</taxon>
    </lineage>
</organism>
<dbReference type="PRINTS" id="PR01908">
    <property type="entry name" value="ADSPHPHTASE"/>
</dbReference>
<dbReference type="Gene3D" id="3.90.190.10">
    <property type="entry name" value="Protein tyrosine phosphatase superfamily"/>
    <property type="match status" value="1"/>
</dbReference>
<dbReference type="PROSITE" id="PS50054">
    <property type="entry name" value="TYR_PHOSPHATASE_DUAL"/>
    <property type="match status" value="1"/>
</dbReference>
<evidence type="ECO:0000256" key="1">
    <source>
        <dbReference type="ARBA" id="ARBA00008601"/>
    </source>
</evidence>
<dbReference type="GO" id="GO:0005737">
    <property type="term" value="C:cytoplasm"/>
    <property type="evidence" value="ECO:0007669"/>
    <property type="project" value="TreeGrafter"/>
</dbReference>
<keyword evidence="11" id="KW-1185">Reference proteome</keyword>
<evidence type="ECO:0000256" key="5">
    <source>
        <dbReference type="ARBA" id="ARBA00048336"/>
    </source>
</evidence>
<dbReference type="InterPro" id="IPR000387">
    <property type="entry name" value="Tyr_Pase_dom"/>
</dbReference>
<evidence type="ECO:0000256" key="2">
    <source>
        <dbReference type="ARBA" id="ARBA00022801"/>
    </source>
</evidence>
<dbReference type="Proteomes" id="UP001461498">
    <property type="component" value="Unassembled WGS sequence"/>
</dbReference>
<dbReference type="EMBL" id="JAPXFL010000015">
    <property type="protein sequence ID" value="KAK9497060.1"/>
    <property type="molecule type" value="Genomic_DNA"/>
</dbReference>
<dbReference type="SMART" id="SM00195">
    <property type="entry name" value="DSPc"/>
    <property type="match status" value="1"/>
</dbReference>
<dbReference type="CDD" id="cd14515">
    <property type="entry name" value="DUSP3-like"/>
    <property type="match status" value="1"/>
</dbReference>
<evidence type="ECO:0000256" key="3">
    <source>
        <dbReference type="ARBA" id="ARBA00022912"/>
    </source>
</evidence>
<comment type="catalytic activity">
    <reaction evidence="4 7">
        <text>O-phospho-L-seryl-[protein] + H2O = L-seryl-[protein] + phosphate</text>
        <dbReference type="Rhea" id="RHEA:20629"/>
        <dbReference type="Rhea" id="RHEA-COMP:9863"/>
        <dbReference type="Rhea" id="RHEA-COMP:11604"/>
        <dbReference type="ChEBI" id="CHEBI:15377"/>
        <dbReference type="ChEBI" id="CHEBI:29999"/>
        <dbReference type="ChEBI" id="CHEBI:43474"/>
        <dbReference type="ChEBI" id="CHEBI:83421"/>
        <dbReference type="EC" id="3.1.3.16"/>
    </reaction>
</comment>
<dbReference type="PRINTS" id="PR01909">
    <property type="entry name" value="ADSPHPHTASEA"/>
</dbReference>